<dbReference type="InterPro" id="IPR043502">
    <property type="entry name" value="DNA/RNA_pol_sf"/>
</dbReference>
<comment type="caution">
    <text evidence="2">The sequence shown here is derived from an EMBL/GenBank/DDBJ whole genome shotgun (WGS) entry which is preliminary data.</text>
</comment>
<feature type="domain" description="Reverse transcriptase" evidence="1">
    <location>
        <begin position="492"/>
        <end position="771"/>
    </location>
</feature>
<accession>A0AAW0P737</accession>
<evidence type="ECO:0000313" key="2">
    <source>
        <dbReference type="EMBL" id="KAK7910398.1"/>
    </source>
</evidence>
<dbReference type="CDD" id="cd01650">
    <property type="entry name" value="RT_nLTR_like"/>
    <property type="match status" value="1"/>
</dbReference>
<dbReference type="InterPro" id="IPR036691">
    <property type="entry name" value="Endo/exonu/phosph_ase_sf"/>
</dbReference>
<reference evidence="3" key="1">
    <citation type="submission" date="2024-04" db="EMBL/GenBank/DDBJ databases">
        <title>Salinicola lusitanus LLJ914,a marine bacterium isolated from the Okinawa Trough.</title>
        <authorList>
            <person name="Li J."/>
        </authorList>
    </citation>
    <scope>NUCLEOTIDE SEQUENCE [LARGE SCALE GENOMIC DNA]</scope>
</reference>
<sequence length="946" mass="107232">MSVLALSETKMKGKGECVFGSVSGRMSGVESGRAREGVALLVSCDLRQCVAEWKEISSRLMLVKVKFPNEWWVFVSAYGPGSKRNEEERVTFWNDLDECLQGFGANVNVVLMGDLNARVGDEKIEGVVGVYGVPGKNDSGERLIGMCTERVMVIGNTWFRKKKIHKYTWVRQAGGRVIDKAMMDYVVVSKGACGRLLDVSVKRGESGGMSDHYLVEGRLRVGMPWVRSRRSGDVREVLRVSVLKNREKVCEYQGKISGRWNEVKDQMTVGVEEEWQQFKSAVVGCAKEVCGMRRVGGGVRKGSEWWCEDVRLAVTEKRRAYEVWQQRKDRKSYECYKEKRSATKRAVREARVAADERWGRRLTDNFRESKKMFWKEVKRVRKGVSGREERVKTEDGRMLNEGNEVRKRWVEYFERLLNVEDDRDAAIVLDGSESRSNVLGELNEALIAREEVEQAVGKLIAGKAAGVDGCTVECLKCGGSSVIEWCVRLFNVCFESGQVPLDWASACVVPLYKGKGDKYECSSHRGISLLSVVGKVYGRVLINRVIERTECMIGEEQCGFRKGRGCVDQVFAVRQVCEKYLAKRREVFWAFMDLEKAYDRIDREALWVVLSLYGIDGRLLEGVKSFYRDSRACVRVGNSMSEWFPVRVGLRQGCVMSPWLFNVYMDGVVKEVNAGVSGKGVSMVNVDGSEWSLNQLLFADDTALVADSEESLARLVEEFGRVCDRRKLRVNVNKSKVMRCTRSKDECRVNVALNGELLEEVECFQYLGSHVSVDGGIEGEVEFRMNEVRKIWGGMKRVFECRSLGMDAKRRLYEGVVVPAALYGAETWSLKVAEKRKLNVMEMKCLRSMCGVTRMDRVRNEEVRRRTGVVRELADRAERKALGWFGHVERMEGERLVKKVYEADGPGVRLRGRPRMGWMDGGCNLTQVAQDKTCLYPVLDTSQALG</sequence>
<keyword evidence="3" id="KW-1185">Reference proteome</keyword>
<dbReference type="SUPFAM" id="SSF56672">
    <property type="entry name" value="DNA/RNA polymerases"/>
    <property type="match status" value="1"/>
</dbReference>
<dbReference type="Proteomes" id="UP001460270">
    <property type="component" value="Unassembled WGS sequence"/>
</dbReference>
<dbReference type="PANTHER" id="PTHR47027">
    <property type="entry name" value="REVERSE TRANSCRIPTASE DOMAIN-CONTAINING PROTEIN"/>
    <property type="match status" value="1"/>
</dbReference>
<protein>
    <recommendedName>
        <fullName evidence="1">Reverse transcriptase domain-containing protein</fullName>
    </recommendedName>
</protein>
<evidence type="ECO:0000259" key="1">
    <source>
        <dbReference type="PROSITE" id="PS50878"/>
    </source>
</evidence>
<dbReference type="EMBL" id="JBBPFD010000010">
    <property type="protein sequence ID" value="KAK7910398.1"/>
    <property type="molecule type" value="Genomic_DNA"/>
</dbReference>
<dbReference type="AlphaFoldDB" id="A0AAW0P737"/>
<evidence type="ECO:0000313" key="3">
    <source>
        <dbReference type="Proteomes" id="UP001460270"/>
    </source>
</evidence>
<dbReference type="Gene3D" id="3.60.10.10">
    <property type="entry name" value="Endonuclease/exonuclease/phosphatase"/>
    <property type="match status" value="1"/>
</dbReference>
<name>A0AAW0P737_9GOBI</name>
<dbReference type="SUPFAM" id="SSF56219">
    <property type="entry name" value="DNase I-like"/>
    <property type="match status" value="1"/>
</dbReference>
<dbReference type="InterPro" id="IPR000477">
    <property type="entry name" value="RT_dom"/>
</dbReference>
<dbReference type="PANTHER" id="PTHR47027:SF30">
    <property type="entry name" value="THAP-TYPE DOMAIN-CONTAINING PROTEIN"/>
    <property type="match status" value="1"/>
</dbReference>
<dbReference type="PROSITE" id="PS50878">
    <property type="entry name" value="RT_POL"/>
    <property type="match status" value="1"/>
</dbReference>
<dbReference type="Pfam" id="PF00078">
    <property type="entry name" value="RVT_1"/>
    <property type="match status" value="1"/>
</dbReference>
<proteinExistence type="predicted"/>
<organism evidence="2 3">
    <name type="scientific">Mugilogobius chulae</name>
    <name type="common">yellowstripe goby</name>
    <dbReference type="NCBI Taxonomy" id="88201"/>
    <lineage>
        <taxon>Eukaryota</taxon>
        <taxon>Metazoa</taxon>
        <taxon>Chordata</taxon>
        <taxon>Craniata</taxon>
        <taxon>Vertebrata</taxon>
        <taxon>Euteleostomi</taxon>
        <taxon>Actinopterygii</taxon>
        <taxon>Neopterygii</taxon>
        <taxon>Teleostei</taxon>
        <taxon>Neoteleostei</taxon>
        <taxon>Acanthomorphata</taxon>
        <taxon>Gobiaria</taxon>
        <taxon>Gobiiformes</taxon>
        <taxon>Gobioidei</taxon>
        <taxon>Gobiidae</taxon>
        <taxon>Gobionellinae</taxon>
        <taxon>Mugilogobius</taxon>
    </lineage>
</organism>
<gene>
    <name evidence="2" type="ORF">WMY93_015082</name>
</gene>